<keyword evidence="3" id="KW-1185">Reference proteome</keyword>
<dbReference type="EMBL" id="KV417501">
    <property type="protein sequence ID" value="KZP28861.1"/>
    <property type="molecule type" value="Genomic_DNA"/>
</dbReference>
<dbReference type="AlphaFoldDB" id="A0A166S081"/>
<organism evidence="2 3">
    <name type="scientific">Athelia psychrophila</name>
    <dbReference type="NCBI Taxonomy" id="1759441"/>
    <lineage>
        <taxon>Eukaryota</taxon>
        <taxon>Fungi</taxon>
        <taxon>Dikarya</taxon>
        <taxon>Basidiomycota</taxon>
        <taxon>Agaricomycotina</taxon>
        <taxon>Agaricomycetes</taxon>
        <taxon>Agaricomycetidae</taxon>
        <taxon>Atheliales</taxon>
        <taxon>Atheliaceae</taxon>
        <taxon>Athelia</taxon>
    </lineage>
</organism>
<sequence>MPPIYRSLNSVRPARPTQYRPHISLPIYFSARPETLGNATPPLFVSRAEQLAREEDERLQGHDPSPARLRQLKDELDEINTSGERVPTYDMELKEWVTWNGPSRRLKSGVLKAVAPSGLANVPDSDMPLCPHAHNAFREVSSCRMECYRETKRGQARWVLCARQHNCIFKASQSSRQATNTPPSTPASKGNPRSPPTSQPSASQHSGSSRDIPRRLDNFDDGDEVLQRAAEVSDFMSGASRTRMHPAADRDLPPKSLFWYHPASNPKPFEQREFENSMIGTAAKFFNSVQGVGPGAFHLLITASTICTGCRNQFSIDGFRAHAPRGLCSKPKAPHGLIYGKPPIHPAVDPNMPPPALLEYHPSSNPTLPEHHFDESMIGRAFLEWNSRIGIPQDAWDTVTSARVYCATCDRIRSFDGDSLHRDIDGNPYCGGRRLGWDEDDDEEFPIFGKGKGRAIDVD</sequence>
<dbReference type="OrthoDB" id="3071161at2759"/>
<gene>
    <name evidence="2" type="ORF">FIBSPDRAFT_927279</name>
</gene>
<feature type="compositionally biased region" description="Polar residues" evidence="1">
    <location>
        <begin position="173"/>
        <end position="188"/>
    </location>
</feature>
<dbReference type="STRING" id="436010.A0A166S081"/>
<feature type="region of interest" description="Disordered" evidence="1">
    <location>
        <begin position="173"/>
        <end position="219"/>
    </location>
</feature>
<evidence type="ECO:0000313" key="2">
    <source>
        <dbReference type="EMBL" id="KZP28861.1"/>
    </source>
</evidence>
<name>A0A166S081_9AGAM</name>
<evidence type="ECO:0000256" key="1">
    <source>
        <dbReference type="SAM" id="MobiDB-lite"/>
    </source>
</evidence>
<feature type="compositionally biased region" description="Low complexity" evidence="1">
    <location>
        <begin position="199"/>
        <end position="209"/>
    </location>
</feature>
<evidence type="ECO:0000313" key="3">
    <source>
        <dbReference type="Proteomes" id="UP000076532"/>
    </source>
</evidence>
<protein>
    <submittedName>
        <fullName evidence="2">Uncharacterized protein</fullName>
    </submittedName>
</protein>
<accession>A0A166S081</accession>
<dbReference type="Proteomes" id="UP000076532">
    <property type="component" value="Unassembled WGS sequence"/>
</dbReference>
<reference evidence="2 3" key="1">
    <citation type="journal article" date="2016" name="Mol. Biol. Evol.">
        <title>Comparative Genomics of Early-Diverging Mushroom-Forming Fungi Provides Insights into the Origins of Lignocellulose Decay Capabilities.</title>
        <authorList>
            <person name="Nagy L.G."/>
            <person name="Riley R."/>
            <person name="Tritt A."/>
            <person name="Adam C."/>
            <person name="Daum C."/>
            <person name="Floudas D."/>
            <person name="Sun H."/>
            <person name="Yadav J.S."/>
            <person name="Pangilinan J."/>
            <person name="Larsson K.H."/>
            <person name="Matsuura K."/>
            <person name="Barry K."/>
            <person name="Labutti K."/>
            <person name="Kuo R."/>
            <person name="Ohm R.A."/>
            <person name="Bhattacharya S.S."/>
            <person name="Shirouzu T."/>
            <person name="Yoshinaga Y."/>
            <person name="Martin F.M."/>
            <person name="Grigoriev I.V."/>
            <person name="Hibbett D.S."/>
        </authorList>
    </citation>
    <scope>NUCLEOTIDE SEQUENCE [LARGE SCALE GENOMIC DNA]</scope>
    <source>
        <strain evidence="2 3">CBS 109695</strain>
    </source>
</reference>
<proteinExistence type="predicted"/>